<accession>A0A5C3QB55</accession>
<evidence type="ECO:0000256" key="1">
    <source>
        <dbReference type="SAM" id="MobiDB-lite"/>
    </source>
</evidence>
<feature type="compositionally biased region" description="Basic and acidic residues" evidence="1">
    <location>
        <begin position="76"/>
        <end position="95"/>
    </location>
</feature>
<protein>
    <submittedName>
        <fullName evidence="2">Uncharacterized protein</fullName>
    </submittedName>
</protein>
<proteinExistence type="predicted"/>
<evidence type="ECO:0000313" key="3">
    <source>
        <dbReference type="Proteomes" id="UP000305067"/>
    </source>
</evidence>
<dbReference type="Proteomes" id="UP000305067">
    <property type="component" value="Unassembled WGS sequence"/>
</dbReference>
<dbReference type="OrthoDB" id="3058101at2759"/>
<feature type="compositionally biased region" description="Acidic residues" evidence="1">
    <location>
        <begin position="60"/>
        <end position="75"/>
    </location>
</feature>
<organism evidence="2 3">
    <name type="scientific">Pterulicium gracile</name>
    <dbReference type="NCBI Taxonomy" id="1884261"/>
    <lineage>
        <taxon>Eukaryota</taxon>
        <taxon>Fungi</taxon>
        <taxon>Dikarya</taxon>
        <taxon>Basidiomycota</taxon>
        <taxon>Agaricomycotina</taxon>
        <taxon>Agaricomycetes</taxon>
        <taxon>Agaricomycetidae</taxon>
        <taxon>Agaricales</taxon>
        <taxon>Pleurotineae</taxon>
        <taxon>Pterulaceae</taxon>
        <taxon>Pterulicium</taxon>
    </lineage>
</organism>
<evidence type="ECO:0000313" key="2">
    <source>
        <dbReference type="EMBL" id="TFK97620.1"/>
    </source>
</evidence>
<name>A0A5C3QB55_9AGAR</name>
<keyword evidence="3" id="KW-1185">Reference proteome</keyword>
<feature type="region of interest" description="Disordered" evidence="1">
    <location>
        <begin position="41"/>
        <end position="117"/>
    </location>
</feature>
<feature type="compositionally biased region" description="Polar residues" evidence="1">
    <location>
        <begin position="106"/>
        <end position="117"/>
    </location>
</feature>
<gene>
    <name evidence="2" type="ORF">BDV98DRAFT_596600</name>
</gene>
<sequence length="212" mass="23620">MSEPTEHDYITAESTATQEIIAEYADDLESLDAETAAELVNRFRNVGEQVRSRRAARNDENEEYDENPDDDEIEDPSGHIKKDKDSRRKDARAIAEESDDDGPEVVNNSIPSAINKPASTSRLSDAVLAKAPHLAMLEDVVDEDPYLQKTINLGILFASEKDIITLPESLWKDVILDQFVNFEKVLAALDGNYDYQDAGKDFGGGFVLIKKD</sequence>
<dbReference type="EMBL" id="ML178846">
    <property type="protein sequence ID" value="TFK97620.1"/>
    <property type="molecule type" value="Genomic_DNA"/>
</dbReference>
<reference evidence="2 3" key="1">
    <citation type="journal article" date="2019" name="Nat. Ecol. Evol.">
        <title>Megaphylogeny resolves global patterns of mushroom evolution.</title>
        <authorList>
            <person name="Varga T."/>
            <person name="Krizsan K."/>
            <person name="Foldi C."/>
            <person name="Dima B."/>
            <person name="Sanchez-Garcia M."/>
            <person name="Sanchez-Ramirez S."/>
            <person name="Szollosi G.J."/>
            <person name="Szarkandi J.G."/>
            <person name="Papp V."/>
            <person name="Albert L."/>
            <person name="Andreopoulos W."/>
            <person name="Angelini C."/>
            <person name="Antonin V."/>
            <person name="Barry K.W."/>
            <person name="Bougher N.L."/>
            <person name="Buchanan P."/>
            <person name="Buyck B."/>
            <person name="Bense V."/>
            <person name="Catcheside P."/>
            <person name="Chovatia M."/>
            <person name="Cooper J."/>
            <person name="Damon W."/>
            <person name="Desjardin D."/>
            <person name="Finy P."/>
            <person name="Geml J."/>
            <person name="Haridas S."/>
            <person name="Hughes K."/>
            <person name="Justo A."/>
            <person name="Karasinski D."/>
            <person name="Kautmanova I."/>
            <person name="Kiss B."/>
            <person name="Kocsube S."/>
            <person name="Kotiranta H."/>
            <person name="LaButti K.M."/>
            <person name="Lechner B.E."/>
            <person name="Liimatainen K."/>
            <person name="Lipzen A."/>
            <person name="Lukacs Z."/>
            <person name="Mihaltcheva S."/>
            <person name="Morgado L.N."/>
            <person name="Niskanen T."/>
            <person name="Noordeloos M.E."/>
            <person name="Ohm R.A."/>
            <person name="Ortiz-Santana B."/>
            <person name="Ovrebo C."/>
            <person name="Racz N."/>
            <person name="Riley R."/>
            <person name="Savchenko A."/>
            <person name="Shiryaev A."/>
            <person name="Soop K."/>
            <person name="Spirin V."/>
            <person name="Szebenyi C."/>
            <person name="Tomsovsky M."/>
            <person name="Tulloss R.E."/>
            <person name="Uehling J."/>
            <person name="Grigoriev I.V."/>
            <person name="Vagvolgyi C."/>
            <person name="Papp T."/>
            <person name="Martin F.M."/>
            <person name="Miettinen O."/>
            <person name="Hibbett D.S."/>
            <person name="Nagy L.G."/>
        </authorList>
    </citation>
    <scope>NUCLEOTIDE SEQUENCE [LARGE SCALE GENOMIC DNA]</scope>
    <source>
        <strain evidence="2 3">CBS 309.79</strain>
    </source>
</reference>
<dbReference type="AlphaFoldDB" id="A0A5C3QB55"/>